<dbReference type="EMBL" id="JADIIL010000014">
    <property type="protein sequence ID" value="MBF4474531.1"/>
    <property type="molecule type" value="Genomic_DNA"/>
</dbReference>
<sequence length="121" mass="13892">MAVKIYVNGVQVARGTGFDFDEKWDTSEEDTFDGPVYDQGEYPKYTVKISKIDTYNSQYETILRKAIDDYPDGVPISIVDGNVTDIFTGCIIESRSFKRDPKSKRKVDFSFKAKTHEEQRT</sequence>
<gene>
    <name evidence="1" type="ORF">ISP06_03540</name>
</gene>
<protein>
    <submittedName>
        <fullName evidence="1">Uncharacterized protein</fullName>
    </submittedName>
</protein>
<evidence type="ECO:0000313" key="2">
    <source>
        <dbReference type="Proteomes" id="UP000606900"/>
    </source>
</evidence>
<accession>A0A843AMB6</accession>
<organism evidence="1 2">
    <name type="scientific">Methanobacterium formicicum</name>
    <dbReference type="NCBI Taxonomy" id="2162"/>
    <lineage>
        <taxon>Archaea</taxon>
        <taxon>Methanobacteriati</taxon>
        <taxon>Methanobacteriota</taxon>
        <taxon>Methanomada group</taxon>
        <taxon>Methanobacteria</taxon>
        <taxon>Methanobacteriales</taxon>
        <taxon>Methanobacteriaceae</taxon>
        <taxon>Methanobacterium</taxon>
    </lineage>
</organism>
<reference evidence="1" key="1">
    <citation type="submission" date="2020-10" db="EMBL/GenBank/DDBJ databases">
        <title>Dehalococcoides mccartyi of a TCE/Cr reducing biochatode.</title>
        <authorList>
            <person name="Matturro B."/>
        </authorList>
    </citation>
    <scope>NUCLEOTIDE SEQUENCE</scope>
    <source>
        <strain evidence="1">Bin2</strain>
    </source>
</reference>
<proteinExistence type="predicted"/>
<comment type="caution">
    <text evidence="1">The sequence shown here is derived from an EMBL/GenBank/DDBJ whole genome shotgun (WGS) entry which is preliminary data.</text>
</comment>
<name>A0A843AMB6_METFO</name>
<evidence type="ECO:0000313" key="1">
    <source>
        <dbReference type="EMBL" id="MBF4474531.1"/>
    </source>
</evidence>
<dbReference type="Proteomes" id="UP000606900">
    <property type="component" value="Unassembled WGS sequence"/>
</dbReference>
<dbReference type="RefSeq" id="WP_276698537.1">
    <property type="nucleotide sequence ID" value="NZ_JADIIL010000014.1"/>
</dbReference>
<dbReference type="AlphaFoldDB" id="A0A843AMB6"/>